<keyword evidence="1" id="KW-0472">Membrane</keyword>
<dbReference type="RefSeq" id="XP_041435360.1">
    <property type="nucleotide sequence ID" value="XM_041579426.1"/>
</dbReference>
<evidence type="ECO:0000313" key="2">
    <source>
        <dbReference type="Proteomes" id="UP000186698"/>
    </source>
</evidence>
<accession>A0A8J1M2V3</accession>
<evidence type="ECO:0000256" key="1">
    <source>
        <dbReference type="SAM" id="Phobius"/>
    </source>
</evidence>
<sequence length="290" mass="33261">MKMSKSALAKLLMAIIIIFIISIPELFKTLKGNSMILSCSDTCSSDTTHTSLRCFLQQSDQKNFLETFSTNKQNISTIILNVCMNTSHDHSQRYRCYPNKYLDPFHEHMNSSGRENLELGDKAQVSFEIRGTYLVHPYEKHYFLLVNSKEDNKTSFSLEIHPLNVSATTDSFNSPFVGKELKGQNGHMSVSLQFELYVPYYLDTLGIFWLVLISAVFVLALYSVVYKIFKVRKKSAAKIYLNDRGTTVKNKEENLFKHYSHKEHNVAEDKNSKVQVSIGRSRSLSIIQEQ</sequence>
<feature type="transmembrane region" description="Helical" evidence="1">
    <location>
        <begin position="7"/>
        <end position="27"/>
    </location>
</feature>
<organism evidence="2 3">
    <name type="scientific">Xenopus laevis</name>
    <name type="common">African clawed frog</name>
    <dbReference type="NCBI Taxonomy" id="8355"/>
    <lineage>
        <taxon>Eukaryota</taxon>
        <taxon>Metazoa</taxon>
        <taxon>Chordata</taxon>
        <taxon>Craniata</taxon>
        <taxon>Vertebrata</taxon>
        <taxon>Euteleostomi</taxon>
        <taxon>Amphibia</taxon>
        <taxon>Batrachia</taxon>
        <taxon>Anura</taxon>
        <taxon>Pipoidea</taxon>
        <taxon>Pipidae</taxon>
        <taxon>Xenopodinae</taxon>
        <taxon>Xenopus</taxon>
        <taxon>Xenopus</taxon>
    </lineage>
</organism>
<name>A0A8J1M2V3_XENLA</name>
<keyword evidence="1" id="KW-1133">Transmembrane helix</keyword>
<dbReference type="PANTHER" id="PTHR14788:SF5">
    <property type="entry name" value="TRANSMEMBRANE PROTEIN 156"/>
    <property type="match status" value="1"/>
</dbReference>
<dbReference type="OrthoDB" id="10379609at2759"/>
<dbReference type="InterPro" id="IPR029374">
    <property type="entry name" value="TMEM156"/>
</dbReference>
<dbReference type="PANTHER" id="PTHR14788">
    <property type="entry name" value="TRANSMEMBRANE PROTEIN 156"/>
    <property type="match status" value="1"/>
</dbReference>
<proteinExistence type="predicted"/>
<feature type="transmembrane region" description="Helical" evidence="1">
    <location>
        <begin position="207"/>
        <end position="229"/>
    </location>
</feature>
<dbReference type="GeneID" id="121399275"/>
<dbReference type="Pfam" id="PF15106">
    <property type="entry name" value="TMEM156"/>
    <property type="match status" value="1"/>
</dbReference>
<dbReference type="KEGG" id="xla:121399275"/>
<dbReference type="AlphaFoldDB" id="A0A8J1M2V3"/>
<gene>
    <name evidence="3" type="primary">LOC121399275</name>
</gene>
<evidence type="ECO:0000313" key="3">
    <source>
        <dbReference type="RefSeq" id="XP_041435360.1"/>
    </source>
</evidence>
<protein>
    <submittedName>
        <fullName evidence="3">Transmembrane protein 156-like isoform X1</fullName>
    </submittedName>
</protein>
<keyword evidence="2" id="KW-1185">Reference proteome</keyword>
<dbReference type="Proteomes" id="UP000186698">
    <property type="component" value="Chromosome 1S"/>
</dbReference>
<reference evidence="3" key="1">
    <citation type="submission" date="2025-08" db="UniProtKB">
        <authorList>
            <consortium name="RefSeq"/>
        </authorList>
    </citation>
    <scope>IDENTIFICATION</scope>
    <source>
        <strain evidence="3">J_2021</strain>
        <tissue evidence="3">Erythrocytes</tissue>
    </source>
</reference>
<keyword evidence="1" id="KW-0812">Transmembrane</keyword>